<keyword evidence="7" id="KW-0597">Phosphoprotein</keyword>
<feature type="transmembrane region" description="Helical" evidence="13">
    <location>
        <begin position="528"/>
        <end position="555"/>
    </location>
</feature>
<feature type="compositionally biased region" description="Low complexity" evidence="12">
    <location>
        <begin position="53"/>
        <end position="63"/>
    </location>
</feature>
<dbReference type="AlphaFoldDB" id="A0A6J0U3Y7"/>
<evidence type="ECO:0000313" key="16">
    <source>
        <dbReference type="RefSeq" id="XP_020652979.2"/>
    </source>
</evidence>
<gene>
    <name evidence="16" type="primary">MUC1</name>
</gene>
<dbReference type="GO" id="GO:0016324">
    <property type="term" value="C:apical plasma membrane"/>
    <property type="evidence" value="ECO:0007669"/>
    <property type="project" value="UniProtKB-SubCell"/>
</dbReference>
<dbReference type="GO" id="GO:0005737">
    <property type="term" value="C:cytoplasm"/>
    <property type="evidence" value="ECO:0007669"/>
    <property type="project" value="UniProtKB-SubCell"/>
</dbReference>
<dbReference type="SUPFAM" id="SSF82671">
    <property type="entry name" value="SEA domain"/>
    <property type="match status" value="2"/>
</dbReference>
<evidence type="ECO:0000256" key="9">
    <source>
        <dbReference type="ARBA" id="ARBA00023139"/>
    </source>
</evidence>
<accession>A0A6J0U3Y7</accession>
<dbReference type="Proteomes" id="UP001652642">
    <property type="component" value="Chromosome 15"/>
</dbReference>
<keyword evidence="10" id="KW-0539">Nucleus</keyword>
<keyword evidence="13" id="KW-0472">Membrane</keyword>
<feature type="region of interest" description="Disordered" evidence="12">
    <location>
        <begin position="583"/>
        <end position="604"/>
    </location>
</feature>
<dbReference type="InParanoid" id="A0A6J0U3Y7"/>
<keyword evidence="8" id="KW-0068">Autocatalytic cleavage</keyword>
<keyword evidence="13" id="KW-0812">Transmembrane</keyword>
<evidence type="ECO:0000256" key="6">
    <source>
        <dbReference type="ARBA" id="ARBA00022490"/>
    </source>
</evidence>
<dbReference type="KEGG" id="pvt:110080970"/>
<keyword evidence="5" id="KW-1003">Cell membrane</keyword>
<feature type="compositionally biased region" description="Polar residues" evidence="12">
    <location>
        <begin position="64"/>
        <end position="101"/>
    </location>
</feature>
<evidence type="ECO:0000256" key="4">
    <source>
        <dbReference type="ARBA" id="ARBA00014269"/>
    </source>
</evidence>
<keyword evidence="9" id="KW-0564">Palmitate</keyword>
<dbReference type="InterPro" id="IPR000082">
    <property type="entry name" value="SEA_dom"/>
</dbReference>
<feature type="region of interest" description="Disordered" evidence="12">
    <location>
        <begin position="1"/>
        <end position="102"/>
    </location>
</feature>
<keyword evidence="15" id="KW-1185">Reference proteome</keyword>
<evidence type="ECO:0000256" key="10">
    <source>
        <dbReference type="ARBA" id="ARBA00023242"/>
    </source>
</evidence>
<dbReference type="OrthoDB" id="9909831at2759"/>
<comment type="subcellular location">
    <subcellularLocation>
        <location evidence="2">Apical cell membrane</location>
        <topology evidence="2">Single-pass type I membrane protein</topology>
    </subcellularLocation>
    <subcellularLocation>
        <location evidence="3">Cytoplasm</location>
    </subcellularLocation>
    <subcellularLocation>
        <location evidence="1">Nucleus</location>
    </subcellularLocation>
</comment>
<keyword evidence="13" id="KW-1133">Transmembrane helix</keyword>
<evidence type="ECO:0000259" key="14">
    <source>
        <dbReference type="PROSITE" id="PS50024"/>
    </source>
</evidence>
<evidence type="ECO:0000313" key="15">
    <source>
        <dbReference type="Proteomes" id="UP001652642"/>
    </source>
</evidence>
<protein>
    <recommendedName>
        <fullName evidence="4">Mucin-1</fullName>
    </recommendedName>
</protein>
<evidence type="ECO:0000256" key="13">
    <source>
        <dbReference type="SAM" id="Phobius"/>
    </source>
</evidence>
<feature type="compositionally biased region" description="Pro residues" evidence="12">
    <location>
        <begin position="33"/>
        <end position="44"/>
    </location>
</feature>
<sequence length="621" mass="66442">MESASPTLPPPLPTPPPLSTPPPQGRQSRRSPTLPPPLPTPPPQGRRSRRPHTATPTAHATPTGSTELASSPTATDFTATTVSRNGTETTFSSGTVHTSLGTAPELTTHSTALSTSSQHTSEPTTATTSAVPVLVYLTFRITNRNYSSNLSHRNSTEFKDLNNLIGDVYNSIYNCSTCRLRTIYLGYTVIAFRPGSVVVDSEINFRSNNETSKPNFVQEVEEPMKNASNNATHGLNLTDIAGNSTVVPPSTTASTGTTQTTASPTVTNSTASRNTMETTTSPTVTNSTASRNTMETTTSPTVTNSTASRNTMETTTSPTVTNSTASRNTMETTTSPTVTNSTASRNTMETTTSPTVTSSTTSTVSGTTMETTTSSGTTHSTTLSTSSQHTSEPTTATTSTVSVLVLLTFRITNRNYSSALLDRNSQQFKNLDNSIGQVYNSIYNCSTCPLRNVYLGYYVTAFRPGSVVVDSEINFRSNSETSKPEFAQKVGETIKNATGGDLHGLTLTDVAATDSTPPTSSSPTVPGWGIALLVLVCFLVLLALIAFLLLIIYWCRRHQRGSLDLLSSRDSYHPMSDYPTYQTHGRYAAPNSKPNPYNETLPRNGARGFSYTNPAMANDNL</sequence>
<organism evidence="15 16">
    <name type="scientific">Pogona vitticeps</name>
    <name type="common">central bearded dragon</name>
    <dbReference type="NCBI Taxonomy" id="103695"/>
    <lineage>
        <taxon>Eukaryota</taxon>
        <taxon>Metazoa</taxon>
        <taxon>Chordata</taxon>
        <taxon>Craniata</taxon>
        <taxon>Vertebrata</taxon>
        <taxon>Euteleostomi</taxon>
        <taxon>Lepidosauria</taxon>
        <taxon>Squamata</taxon>
        <taxon>Bifurcata</taxon>
        <taxon>Unidentata</taxon>
        <taxon>Episquamata</taxon>
        <taxon>Toxicofera</taxon>
        <taxon>Iguania</taxon>
        <taxon>Acrodonta</taxon>
        <taxon>Agamidae</taxon>
        <taxon>Amphibolurinae</taxon>
        <taxon>Pogona</taxon>
    </lineage>
</organism>
<feature type="domain" description="SEA" evidence="14">
    <location>
        <begin position="131"/>
        <end position="258"/>
    </location>
</feature>
<dbReference type="GeneID" id="110080970"/>
<dbReference type="CTD" id="4582"/>
<evidence type="ECO:0000256" key="8">
    <source>
        <dbReference type="ARBA" id="ARBA00022813"/>
    </source>
</evidence>
<name>A0A6J0U3Y7_9SAUR</name>
<reference evidence="16" key="1">
    <citation type="submission" date="2025-08" db="UniProtKB">
        <authorList>
            <consortium name="RefSeq"/>
        </authorList>
    </citation>
    <scope>IDENTIFICATION</scope>
</reference>
<keyword evidence="6" id="KW-0963">Cytoplasm</keyword>
<evidence type="ECO:0000256" key="11">
    <source>
        <dbReference type="ARBA" id="ARBA00023288"/>
    </source>
</evidence>
<evidence type="ECO:0000256" key="12">
    <source>
        <dbReference type="SAM" id="MobiDB-lite"/>
    </source>
</evidence>
<dbReference type="SMART" id="SM00200">
    <property type="entry name" value="SEA"/>
    <property type="match status" value="2"/>
</dbReference>
<feature type="region of interest" description="Disordered" evidence="12">
    <location>
        <begin position="242"/>
        <end position="397"/>
    </location>
</feature>
<proteinExistence type="predicted"/>
<dbReference type="PANTHER" id="PTHR10006:SF19">
    <property type="entry name" value="MUCIN-1"/>
    <property type="match status" value="1"/>
</dbReference>
<feature type="compositionally biased region" description="Low complexity" evidence="12">
    <location>
        <begin position="244"/>
        <end position="397"/>
    </location>
</feature>
<evidence type="ECO:0000256" key="5">
    <source>
        <dbReference type="ARBA" id="ARBA00022475"/>
    </source>
</evidence>
<feature type="compositionally biased region" description="Pro residues" evidence="12">
    <location>
        <begin position="7"/>
        <end position="24"/>
    </location>
</feature>
<evidence type="ECO:0000256" key="2">
    <source>
        <dbReference type="ARBA" id="ARBA00004247"/>
    </source>
</evidence>
<evidence type="ECO:0000256" key="3">
    <source>
        <dbReference type="ARBA" id="ARBA00004496"/>
    </source>
</evidence>
<dbReference type="RefSeq" id="XP_020652979.2">
    <property type="nucleotide sequence ID" value="XM_020797320.2"/>
</dbReference>
<evidence type="ECO:0000256" key="7">
    <source>
        <dbReference type="ARBA" id="ARBA00022553"/>
    </source>
</evidence>
<dbReference type="Pfam" id="PF01390">
    <property type="entry name" value="SEA"/>
    <property type="match status" value="2"/>
</dbReference>
<dbReference type="Gene3D" id="3.30.70.960">
    <property type="entry name" value="SEA domain"/>
    <property type="match status" value="2"/>
</dbReference>
<dbReference type="PROSITE" id="PS50024">
    <property type="entry name" value="SEA"/>
    <property type="match status" value="2"/>
</dbReference>
<dbReference type="InterPro" id="IPR036364">
    <property type="entry name" value="SEA_dom_sf"/>
</dbReference>
<evidence type="ECO:0000256" key="1">
    <source>
        <dbReference type="ARBA" id="ARBA00004123"/>
    </source>
</evidence>
<dbReference type="PANTHER" id="PTHR10006">
    <property type="entry name" value="MUCIN-1-RELATED"/>
    <property type="match status" value="1"/>
</dbReference>
<keyword evidence="11" id="KW-0449">Lipoprotein</keyword>
<feature type="domain" description="SEA" evidence="14">
    <location>
        <begin position="401"/>
        <end position="520"/>
    </location>
</feature>
<dbReference type="GO" id="GO:0005634">
    <property type="term" value="C:nucleus"/>
    <property type="evidence" value="ECO:0007669"/>
    <property type="project" value="UniProtKB-SubCell"/>
</dbReference>